<keyword evidence="4 10" id="KW-0808">Transferase</keyword>
<dbReference type="InterPro" id="IPR027417">
    <property type="entry name" value="P-loop_NTPase"/>
</dbReference>
<evidence type="ECO:0000256" key="13">
    <source>
        <dbReference type="RuleBase" id="RU003785"/>
    </source>
</evidence>
<organism evidence="14 15">
    <name type="scientific">Salinisphaera japonica YTM-1</name>
    <dbReference type="NCBI Taxonomy" id="1209778"/>
    <lineage>
        <taxon>Bacteria</taxon>
        <taxon>Pseudomonadati</taxon>
        <taxon>Pseudomonadota</taxon>
        <taxon>Gammaproteobacteria</taxon>
        <taxon>Salinisphaerales</taxon>
        <taxon>Salinisphaeraceae</taxon>
        <taxon>Salinisphaera</taxon>
    </lineage>
</organism>
<evidence type="ECO:0000256" key="1">
    <source>
        <dbReference type="ARBA" id="ARBA00001946"/>
    </source>
</evidence>
<feature type="binding site" evidence="10">
    <location>
        <begin position="12"/>
        <end position="19"/>
    </location>
    <ligand>
        <name>ATP</name>
        <dbReference type="ChEBI" id="CHEBI:30616"/>
    </ligand>
</feature>
<dbReference type="NCBIfam" id="TIGR00174">
    <property type="entry name" value="miaA"/>
    <property type="match status" value="1"/>
</dbReference>
<comment type="caution">
    <text evidence="14">The sequence shown here is derived from an EMBL/GenBank/DDBJ whole genome shotgun (WGS) entry which is preliminary data.</text>
</comment>
<evidence type="ECO:0000256" key="5">
    <source>
        <dbReference type="ARBA" id="ARBA00022694"/>
    </source>
</evidence>
<dbReference type="InParanoid" id="A0A423Q0A7"/>
<feature type="site" description="Interaction with substrate tRNA" evidence="10">
    <location>
        <position position="103"/>
    </location>
</feature>
<dbReference type="OrthoDB" id="9776390at2"/>
<comment type="similarity">
    <text evidence="3 10 13">Belongs to the IPP transferase family.</text>
</comment>
<sequence>MAEHGPLLFLMGPTASGKTGLAVDLVARGIGEIVSVDSAMVYRGMDIGTAKPDAATLAAAPHALIDLRDPADAYSAADFVADADREIARIRANGRLPILTGGTSMYFRAYEHGLSALPGRDPAIRARLTAEAETIGWASLHARLAAADSKTAGRIHPNDAQRIQRMLEIIEITGETPSVLHARDAGRRIDDVISKIIVCPGRRDALHARIAQRFDQMMDQGFLAEVEKLHARPDLDLTQPSMRSVGYRQLWQVLDGKHDLATGQALAVTASRQLAKRQLTWLRSLNDAHWLDSQARDNRSRVEALIEQVTAGADVRRA</sequence>
<dbReference type="GO" id="GO:0052381">
    <property type="term" value="F:tRNA dimethylallyltransferase activity"/>
    <property type="evidence" value="ECO:0007669"/>
    <property type="project" value="UniProtKB-UniRule"/>
</dbReference>
<feature type="binding site" evidence="10">
    <location>
        <begin position="14"/>
        <end position="19"/>
    </location>
    <ligand>
        <name>substrate</name>
    </ligand>
</feature>
<dbReference type="PANTHER" id="PTHR11088:SF60">
    <property type="entry name" value="TRNA DIMETHYLALLYLTRANSFERASE"/>
    <property type="match status" value="1"/>
</dbReference>
<dbReference type="EC" id="2.5.1.75" evidence="10"/>
<evidence type="ECO:0000313" key="14">
    <source>
        <dbReference type="EMBL" id="ROO31312.1"/>
    </source>
</evidence>
<evidence type="ECO:0000256" key="7">
    <source>
        <dbReference type="ARBA" id="ARBA00022840"/>
    </source>
</evidence>
<evidence type="ECO:0000256" key="8">
    <source>
        <dbReference type="ARBA" id="ARBA00022842"/>
    </source>
</evidence>
<dbReference type="GO" id="GO:0006400">
    <property type="term" value="P:tRNA modification"/>
    <property type="evidence" value="ECO:0007669"/>
    <property type="project" value="TreeGrafter"/>
</dbReference>
<dbReference type="InterPro" id="IPR018022">
    <property type="entry name" value="IPT"/>
</dbReference>
<evidence type="ECO:0000256" key="3">
    <source>
        <dbReference type="ARBA" id="ARBA00005842"/>
    </source>
</evidence>
<feature type="region of interest" description="Interaction with substrate tRNA" evidence="10">
    <location>
        <begin position="37"/>
        <end position="40"/>
    </location>
</feature>
<dbReference type="Proteomes" id="UP000285310">
    <property type="component" value="Unassembled WGS sequence"/>
</dbReference>
<evidence type="ECO:0000256" key="12">
    <source>
        <dbReference type="RuleBase" id="RU003784"/>
    </source>
</evidence>
<comment type="cofactor">
    <cofactor evidence="1 10">
        <name>Mg(2+)</name>
        <dbReference type="ChEBI" id="CHEBI:18420"/>
    </cofactor>
</comment>
<keyword evidence="6 10" id="KW-0547">Nucleotide-binding</keyword>
<keyword evidence="8 10" id="KW-0460">Magnesium</keyword>
<dbReference type="FunFam" id="1.10.20.140:FF:000001">
    <property type="entry name" value="tRNA dimethylallyltransferase"/>
    <property type="match status" value="1"/>
</dbReference>
<dbReference type="InterPro" id="IPR039657">
    <property type="entry name" value="Dimethylallyltransferase"/>
</dbReference>
<dbReference type="Gene3D" id="1.10.20.140">
    <property type="match status" value="1"/>
</dbReference>
<feature type="site" description="Interaction with substrate tRNA" evidence="10">
    <location>
        <position position="125"/>
    </location>
</feature>
<dbReference type="HAMAP" id="MF_00185">
    <property type="entry name" value="IPP_trans"/>
    <property type="match status" value="1"/>
</dbReference>
<dbReference type="EMBL" id="AYKG01000006">
    <property type="protein sequence ID" value="ROO31312.1"/>
    <property type="molecule type" value="Genomic_DNA"/>
</dbReference>
<comment type="function">
    <text evidence="2 10 12">Catalyzes the transfer of a dimethylallyl group onto the adenine at position 37 in tRNAs that read codons beginning with uridine, leading to the formation of N6-(dimethylallyl)adenosine (i(6)A).</text>
</comment>
<name>A0A423Q0A7_9GAMM</name>
<keyword evidence="5 10" id="KW-0819">tRNA processing</keyword>
<comment type="catalytic activity">
    <reaction evidence="9 10 11">
        <text>adenosine(37) in tRNA + dimethylallyl diphosphate = N(6)-dimethylallyladenosine(37) in tRNA + diphosphate</text>
        <dbReference type="Rhea" id="RHEA:26482"/>
        <dbReference type="Rhea" id="RHEA-COMP:10162"/>
        <dbReference type="Rhea" id="RHEA-COMP:10375"/>
        <dbReference type="ChEBI" id="CHEBI:33019"/>
        <dbReference type="ChEBI" id="CHEBI:57623"/>
        <dbReference type="ChEBI" id="CHEBI:74411"/>
        <dbReference type="ChEBI" id="CHEBI:74415"/>
        <dbReference type="EC" id="2.5.1.75"/>
    </reaction>
</comment>
<evidence type="ECO:0000256" key="6">
    <source>
        <dbReference type="ARBA" id="ARBA00022741"/>
    </source>
</evidence>
<evidence type="ECO:0000256" key="11">
    <source>
        <dbReference type="RuleBase" id="RU003783"/>
    </source>
</evidence>
<reference evidence="14 15" key="1">
    <citation type="submission" date="2013-10" db="EMBL/GenBank/DDBJ databases">
        <title>Salinisphaera japonica YTM-1 Genome Sequencing.</title>
        <authorList>
            <person name="Lai Q."/>
            <person name="Li C."/>
            <person name="Shao Z."/>
        </authorList>
    </citation>
    <scope>NUCLEOTIDE SEQUENCE [LARGE SCALE GENOMIC DNA]</scope>
    <source>
        <strain evidence="14 15">YTM-1</strain>
    </source>
</reference>
<dbReference type="Gene3D" id="1.10.287.890">
    <property type="entry name" value="Crystal structure of tRNA isopentenylpyrophosphate transferase (bh2366) domain"/>
    <property type="match status" value="1"/>
</dbReference>
<dbReference type="Pfam" id="PF01715">
    <property type="entry name" value="IPPT"/>
    <property type="match status" value="1"/>
</dbReference>
<dbReference type="PANTHER" id="PTHR11088">
    <property type="entry name" value="TRNA DIMETHYLALLYLTRANSFERASE"/>
    <property type="match status" value="1"/>
</dbReference>
<keyword evidence="15" id="KW-1185">Reference proteome</keyword>
<protein>
    <recommendedName>
        <fullName evidence="10">tRNA dimethylallyltransferase</fullName>
        <ecNumber evidence="10">2.5.1.75</ecNumber>
    </recommendedName>
    <alternativeName>
        <fullName evidence="10">Dimethylallyl diphosphate:tRNA dimethylallyltransferase</fullName>
        <shortName evidence="10">DMAPP:tRNA dimethylallyltransferase</shortName>
        <shortName evidence="10">DMATase</shortName>
    </alternativeName>
    <alternativeName>
        <fullName evidence="10">Isopentenyl-diphosphate:tRNA isopentenyltransferase</fullName>
        <shortName evidence="10">IPP transferase</shortName>
        <shortName evidence="10">IPPT</shortName>
        <shortName evidence="10">IPTase</shortName>
    </alternativeName>
</protein>
<evidence type="ECO:0000256" key="2">
    <source>
        <dbReference type="ARBA" id="ARBA00003213"/>
    </source>
</evidence>
<evidence type="ECO:0000256" key="4">
    <source>
        <dbReference type="ARBA" id="ARBA00022679"/>
    </source>
</evidence>
<evidence type="ECO:0000313" key="15">
    <source>
        <dbReference type="Proteomes" id="UP000285310"/>
    </source>
</evidence>
<dbReference type="SUPFAM" id="SSF52540">
    <property type="entry name" value="P-loop containing nucleoside triphosphate hydrolases"/>
    <property type="match status" value="1"/>
</dbReference>
<evidence type="ECO:0000256" key="9">
    <source>
        <dbReference type="ARBA" id="ARBA00049563"/>
    </source>
</evidence>
<comment type="caution">
    <text evidence="10">Lacks conserved residue(s) required for the propagation of feature annotation.</text>
</comment>
<evidence type="ECO:0000256" key="10">
    <source>
        <dbReference type="HAMAP-Rule" id="MF_00185"/>
    </source>
</evidence>
<gene>
    <name evidence="10 14" type="primary">miaA</name>
    <name evidence="14" type="ORF">SAJA_03140</name>
</gene>
<dbReference type="GO" id="GO:0005524">
    <property type="term" value="F:ATP binding"/>
    <property type="evidence" value="ECO:0007669"/>
    <property type="project" value="UniProtKB-UniRule"/>
</dbReference>
<dbReference type="FunCoup" id="A0A423Q0A7">
    <property type="interactions" value="519"/>
</dbReference>
<proteinExistence type="inferred from homology"/>
<comment type="subunit">
    <text evidence="10">Monomer.</text>
</comment>
<dbReference type="RefSeq" id="WP_123657186.1">
    <property type="nucleotide sequence ID" value="NZ_AYKG01000006.1"/>
</dbReference>
<dbReference type="Gene3D" id="3.40.50.300">
    <property type="entry name" value="P-loop containing nucleotide triphosphate hydrolases"/>
    <property type="match status" value="1"/>
</dbReference>
<accession>A0A423Q0A7</accession>
<dbReference type="AlphaFoldDB" id="A0A423Q0A7"/>
<keyword evidence="7 10" id="KW-0067">ATP-binding</keyword>
<feature type="region of interest" description="Interaction with substrate tRNA" evidence="10">
    <location>
        <begin position="161"/>
        <end position="165"/>
    </location>
</feature>